<feature type="chain" id="PRO_5013987366" description="Hydrophobin" evidence="2">
    <location>
        <begin position="17"/>
        <end position="117"/>
    </location>
</feature>
<gene>
    <name evidence="3" type="primary">HYD1</name>
</gene>
<evidence type="ECO:0000256" key="1">
    <source>
        <dbReference type="ARBA" id="ARBA00023157"/>
    </source>
</evidence>
<feature type="signal peptide" evidence="2">
    <location>
        <begin position="1"/>
        <end position="16"/>
    </location>
</feature>
<reference evidence="3" key="2">
    <citation type="submission" date="2008-01" db="EMBL/GenBank/DDBJ databases">
        <title>The MAP kinase signaling network of Cochliobolus heterostrophus: modulation of gene expression and role in virulence and stress.</title>
        <authorList>
            <person name="Igbaria A."/>
            <person name="Lev S."/>
            <person name="Rose M.S."/>
            <person name="Lee B.N."/>
            <person name="Hadar R."/>
            <person name="Horwitz B.A."/>
        </authorList>
    </citation>
    <scope>NUCLEOTIDE SEQUENCE</scope>
</reference>
<dbReference type="AlphaFoldDB" id="A9YFM7"/>
<accession>A9YFM7</accession>
<keyword evidence="1 2" id="KW-1015">Disulfide bond</keyword>
<dbReference type="InterPro" id="IPR001338">
    <property type="entry name" value="Class_I_Hydrophobin"/>
</dbReference>
<dbReference type="GO" id="GO:0005199">
    <property type="term" value="F:structural constituent of cell wall"/>
    <property type="evidence" value="ECO:0007669"/>
    <property type="project" value="InterPro"/>
</dbReference>
<keyword evidence="2" id="KW-0134">Cell wall</keyword>
<reference evidence="3" key="1">
    <citation type="submission" date="2007-10" db="EMBL/GenBank/DDBJ databases">
        <authorList>
            <person name="Degani O."/>
            <person name="Rose M.S."/>
        </authorList>
    </citation>
    <scope>NUCLEOTIDE SEQUENCE</scope>
</reference>
<dbReference type="GO" id="GO:0009277">
    <property type="term" value="C:fungal-type cell wall"/>
    <property type="evidence" value="ECO:0007669"/>
    <property type="project" value="InterPro"/>
</dbReference>
<evidence type="ECO:0000313" key="3">
    <source>
        <dbReference type="EMBL" id="ABY48863.1"/>
    </source>
</evidence>
<organism evidence="3">
    <name type="scientific">Cochliobolus heterostrophus</name>
    <name type="common">Southern corn leaf blight fungus</name>
    <name type="synonym">Bipolaris maydis</name>
    <dbReference type="NCBI Taxonomy" id="5016"/>
    <lineage>
        <taxon>Eukaryota</taxon>
        <taxon>Fungi</taxon>
        <taxon>Dikarya</taxon>
        <taxon>Ascomycota</taxon>
        <taxon>Pezizomycotina</taxon>
        <taxon>Dothideomycetes</taxon>
        <taxon>Pleosporomycetidae</taxon>
        <taxon>Pleosporales</taxon>
        <taxon>Pleosporineae</taxon>
        <taxon>Pleosporaceae</taxon>
        <taxon>Bipolaris</taxon>
    </lineage>
</organism>
<comment type="similarity">
    <text evidence="2">Belongs to the fungal hydrophobin family.</text>
</comment>
<proteinExistence type="inferred from homology"/>
<dbReference type="Pfam" id="PF01185">
    <property type="entry name" value="Hydrophobin"/>
    <property type="match status" value="1"/>
</dbReference>
<dbReference type="EMBL" id="EU202734">
    <property type="protein sequence ID" value="ABY48863.1"/>
    <property type="molecule type" value="Genomic_DNA"/>
</dbReference>
<dbReference type="RefSeq" id="XP_014083521.1">
    <property type="nucleotide sequence ID" value="XM_014228046.1"/>
</dbReference>
<sequence>MLAKVIFLTLVAVAAAAPQNPTHKNDAEAIKNQCGGDAEVYCCNNETAEKATNPKSVFPIDADVADLQNLLGQCNDVTVAIFRNLVPLNRMCSQQAVCCNKTEQTGVVNIACNPIHI</sequence>
<dbReference type="CDD" id="cd23507">
    <property type="entry name" value="hydrophobin_I"/>
    <property type="match status" value="1"/>
</dbReference>
<protein>
    <recommendedName>
        <fullName evidence="2">Hydrophobin</fullName>
    </recommendedName>
</protein>
<name>A9YFM7_COCHE</name>
<dbReference type="OMA" id="AEVYCCN"/>
<comment type="subcellular location">
    <subcellularLocation>
        <location evidence="2">Secreted</location>
        <location evidence="2">Cell wall</location>
    </subcellularLocation>
</comment>
<keyword evidence="2" id="KW-0964">Secreted</keyword>
<dbReference type="SMART" id="SM00075">
    <property type="entry name" value="HYDRO"/>
    <property type="match status" value="1"/>
</dbReference>
<evidence type="ECO:0000256" key="2">
    <source>
        <dbReference type="RuleBase" id="RU365009"/>
    </source>
</evidence>
<keyword evidence="2" id="KW-0732">Signal</keyword>